<proteinExistence type="inferred from homology"/>
<dbReference type="InterPro" id="IPR015943">
    <property type="entry name" value="WD40/YVTN_repeat-like_dom_sf"/>
</dbReference>
<name>A0A4W2CQA9_BOBOX</name>
<sequence>MREHLGPVTCQVRPVWNGWLACGRELVVSEEQALLSGCGAACGPRLGLVNRELDLGVCPPPAPELSTGSLPLDTCSCAGTPAPVGRGTHPRGFVFSLLSADTEDVCIVERLFSSSLVAIVSLKAPRKLKVCHFKKGTEICNYSYSNTILAVKLNRQRLIVCLEESLYIHNIRDMKVLHTIRETPPNPTGLCALSINNDNCYLAYPGSATIGEVQVFDTINLRAANMIPAHDSPLAALAFDASGTKLATASEKGTVIRVFSIPEGQKLFEFRRGVKRCVSICSLAFSMDGMFLSASSNTETVHIFKLETVKEKPQEEPTTWTGYFGKVLMASTSYLPSQVTEMFNQGRAFATVRLPFCGHKNICALATIQKIPRLLVGASDGYLYMYNLDPQEGGECTLMKQHQLDGSMETTNEILDSTSHDCPLVTQAYSVAVAKGPHVPSSPTALVYTDELGAAGGSGLEEEASALRLEDDSEHPPMILRTD</sequence>
<dbReference type="GO" id="GO:0034497">
    <property type="term" value="P:protein localization to phagophore assembly site"/>
    <property type="evidence" value="ECO:0007669"/>
    <property type="project" value="UniProtKB-ARBA"/>
</dbReference>
<dbReference type="InterPro" id="IPR001680">
    <property type="entry name" value="WD40_rpt"/>
</dbReference>
<keyword evidence="7" id="KW-0472">Membrane</keyword>
<evidence type="ECO:0000313" key="12">
    <source>
        <dbReference type="Proteomes" id="UP000314981"/>
    </source>
</evidence>
<dbReference type="Ensembl" id="ENSBIXT00000043654.1">
    <property type="protein sequence ID" value="ENSBIXP00000008506.1"/>
    <property type="gene ID" value="ENSBIXG00000014340.1"/>
</dbReference>
<evidence type="ECO:0000256" key="3">
    <source>
        <dbReference type="ARBA" id="ARBA00022574"/>
    </source>
</evidence>
<dbReference type="InterPro" id="IPR036322">
    <property type="entry name" value="WD40_repeat_dom_sf"/>
</dbReference>
<dbReference type="SMART" id="SM00320">
    <property type="entry name" value="WD40"/>
    <property type="match status" value="3"/>
</dbReference>
<organism evidence="11 12">
    <name type="scientific">Bos indicus x Bos taurus</name>
    <name type="common">Hybrid cattle</name>
    <dbReference type="NCBI Taxonomy" id="30522"/>
    <lineage>
        <taxon>Eukaryota</taxon>
        <taxon>Metazoa</taxon>
        <taxon>Chordata</taxon>
        <taxon>Craniata</taxon>
        <taxon>Vertebrata</taxon>
        <taxon>Euteleostomi</taxon>
        <taxon>Mammalia</taxon>
        <taxon>Eutheria</taxon>
        <taxon>Laurasiatheria</taxon>
        <taxon>Artiodactyla</taxon>
        <taxon>Ruminantia</taxon>
        <taxon>Pecora</taxon>
        <taxon>Bovidae</taxon>
        <taxon>Bovinae</taxon>
        <taxon>Bos</taxon>
    </lineage>
</organism>
<dbReference type="STRING" id="30522.A0A4W2CQA9"/>
<comment type="subcellular location">
    <subcellularLocation>
        <location evidence="1">Preautophagosomal structure membrane</location>
        <topology evidence="1">Peripheral membrane protein</topology>
        <orientation evidence="1">Cytoplasmic side</orientation>
    </subcellularLocation>
</comment>
<reference evidence="11 12" key="1">
    <citation type="submission" date="2018-11" db="EMBL/GenBank/DDBJ databases">
        <title>Haplotype-resolved cattle genomes.</title>
        <authorList>
            <person name="Low W.Y."/>
            <person name="Tearle R."/>
            <person name="Bickhart D.M."/>
            <person name="Rosen B.D."/>
            <person name="Koren S."/>
            <person name="Rhie A."/>
            <person name="Hiendleder S."/>
            <person name="Phillippy A.M."/>
            <person name="Smith T.P.L."/>
            <person name="Williams J.L."/>
        </authorList>
    </citation>
    <scope>NUCLEOTIDE SEQUENCE [LARGE SCALE GENOMIC DNA]</scope>
</reference>
<dbReference type="AlphaFoldDB" id="A0A4W2CQA9"/>
<evidence type="ECO:0000256" key="7">
    <source>
        <dbReference type="ARBA" id="ARBA00023136"/>
    </source>
</evidence>
<evidence type="ECO:0000256" key="2">
    <source>
        <dbReference type="ARBA" id="ARBA00019990"/>
    </source>
</evidence>
<gene>
    <name evidence="11" type="primary">WIPI2</name>
</gene>
<keyword evidence="5" id="KW-0072">Autophagy</keyword>
<evidence type="ECO:0000256" key="10">
    <source>
        <dbReference type="ARBA" id="ARBA00062217"/>
    </source>
</evidence>
<comment type="function">
    <text evidence="9">Component of the autophagy machinery that controls the major intracellular degradation process by which cytoplasmic materials are packaged into autophagosomes and delivered to lysosomes for degradation. Involved in an early step of the formation of preautophagosomal structures. Binds and is activated by phosphatidylinositol 3-phosphate (PtdIns3P) forming on membranes of the endoplasmic reticulum upon activation of the upstream ULK1 and PI3 kinases. Mediates ER-isolation membranes contacts by interacting with the ULK1:RB1CC1 complex and PtdIns3P. Once activated, WIPI2 recruits at phagophore assembly sites the ATG12-ATG5-ATG16L1 complex that directly controls the elongation of the nascent autophagosomal membrane.</text>
</comment>
<dbReference type="Gene3D" id="2.130.10.10">
    <property type="entry name" value="YVTN repeat-like/Quinoprotein amine dehydrogenase"/>
    <property type="match status" value="1"/>
</dbReference>
<keyword evidence="6" id="KW-0446">Lipid-binding</keyword>
<dbReference type="GO" id="GO:0006950">
    <property type="term" value="P:response to stress"/>
    <property type="evidence" value="ECO:0007669"/>
    <property type="project" value="UniProtKB-ARBA"/>
</dbReference>
<dbReference type="FunFam" id="2.130.10.10:FF:000145">
    <property type="entry name" value="WD repeat domain phosphoinositide-interacting protein 2"/>
    <property type="match status" value="1"/>
</dbReference>
<comment type="similarity">
    <text evidence="8">Belongs to the WD repeat PROPPIN family.</text>
</comment>
<evidence type="ECO:0000256" key="9">
    <source>
        <dbReference type="ARBA" id="ARBA00056098"/>
    </source>
</evidence>
<accession>A0A4W2CQA9</accession>
<protein>
    <recommendedName>
        <fullName evidence="2">WD repeat domain phosphoinositide-interacting protein 2</fullName>
    </recommendedName>
</protein>
<reference evidence="11" key="2">
    <citation type="submission" date="2025-08" db="UniProtKB">
        <authorList>
            <consortium name="Ensembl"/>
        </authorList>
    </citation>
    <scope>IDENTIFICATION</scope>
</reference>
<evidence type="ECO:0000256" key="5">
    <source>
        <dbReference type="ARBA" id="ARBA00023006"/>
    </source>
</evidence>
<evidence type="ECO:0000256" key="8">
    <source>
        <dbReference type="ARBA" id="ARBA00025740"/>
    </source>
</evidence>
<dbReference type="PANTHER" id="PTHR11227">
    <property type="entry name" value="WD-REPEAT PROTEIN INTERACTING WITH PHOSPHOINOSIDES WIPI -RELATED"/>
    <property type="match status" value="1"/>
</dbReference>
<keyword evidence="4" id="KW-0677">Repeat</keyword>
<keyword evidence="3" id="KW-0853">WD repeat</keyword>
<dbReference type="SUPFAM" id="SSF50978">
    <property type="entry name" value="WD40 repeat-like"/>
    <property type="match status" value="1"/>
</dbReference>
<dbReference type="GO" id="GO:0032266">
    <property type="term" value="F:phosphatidylinositol-3-phosphate binding"/>
    <property type="evidence" value="ECO:0007669"/>
    <property type="project" value="UniProtKB-ARBA"/>
</dbReference>
<evidence type="ECO:0000256" key="1">
    <source>
        <dbReference type="ARBA" id="ARBA00004106"/>
    </source>
</evidence>
<evidence type="ECO:0000313" key="11">
    <source>
        <dbReference type="Ensembl" id="ENSBIXP00000008506.1"/>
    </source>
</evidence>
<evidence type="ECO:0000256" key="6">
    <source>
        <dbReference type="ARBA" id="ARBA00023121"/>
    </source>
</evidence>
<reference evidence="11" key="3">
    <citation type="submission" date="2025-09" db="UniProtKB">
        <authorList>
            <consortium name="Ensembl"/>
        </authorList>
    </citation>
    <scope>IDENTIFICATION</scope>
</reference>
<dbReference type="GO" id="GO:0034045">
    <property type="term" value="C:phagophore assembly site membrane"/>
    <property type="evidence" value="ECO:0007669"/>
    <property type="project" value="UniProtKB-SubCell"/>
</dbReference>
<comment type="subunit">
    <text evidence="10">Interacts with TECPR1. Interacts with ATG16L1. Interacts with ATG5. Interacts with WIPI1. Interacts with WDR45. May interact with NUDC. Interacts with ULK1 and RB1CC1.</text>
</comment>
<dbReference type="Pfam" id="PF21032">
    <property type="entry name" value="PROPPIN"/>
    <property type="match status" value="1"/>
</dbReference>
<dbReference type="Proteomes" id="UP000314981">
    <property type="component" value="Chromosome 25"/>
</dbReference>
<dbReference type="InterPro" id="IPR048720">
    <property type="entry name" value="PROPPIN"/>
</dbReference>
<evidence type="ECO:0000256" key="4">
    <source>
        <dbReference type="ARBA" id="ARBA00022737"/>
    </source>
</evidence>
<keyword evidence="12" id="KW-1185">Reference proteome</keyword>